<keyword evidence="2" id="KW-1185">Reference proteome</keyword>
<comment type="caution">
    <text evidence="1">The sequence shown here is derived from an EMBL/GenBank/DDBJ whole genome shotgun (WGS) entry which is preliminary data.</text>
</comment>
<protein>
    <recommendedName>
        <fullName evidence="3">Halobacterial output domain-containing protein</fullName>
    </recommendedName>
</protein>
<accession>A0ABD5RR69</accession>
<reference evidence="1 2" key="1">
    <citation type="journal article" date="2019" name="Int. J. Syst. Evol. Microbiol.">
        <title>The Global Catalogue of Microorganisms (GCM) 10K type strain sequencing project: providing services to taxonomists for standard genome sequencing and annotation.</title>
        <authorList>
            <consortium name="The Broad Institute Genomics Platform"/>
            <consortium name="The Broad Institute Genome Sequencing Center for Infectious Disease"/>
            <person name="Wu L."/>
            <person name="Ma J."/>
        </authorList>
    </citation>
    <scope>NUCLEOTIDE SEQUENCE [LARGE SCALE GENOMIC DNA]</scope>
    <source>
        <strain evidence="1 2">CGMCC 1.12543</strain>
    </source>
</reference>
<name>A0ABD5RR69_9EURY</name>
<evidence type="ECO:0000313" key="1">
    <source>
        <dbReference type="EMBL" id="MFC5972804.1"/>
    </source>
</evidence>
<evidence type="ECO:0008006" key="3">
    <source>
        <dbReference type="Google" id="ProtNLM"/>
    </source>
</evidence>
<dbReference type="AlphaFoldDB" id="A0ABD5RR69"/>
<evidence type="ECO:0000313" key="2">
    <source>
        <dbReference type="Proteomes" id="UP001596099"/>
    </source>
</evidence>
<sequence length="105" mass="11747">MTLQTYRLVIDETNATDGVTIDLYDEDDLLAASDRLPYGDLGLETVDGEDRPDAIERETTADVRTVSLDVQRQDGAFEVRVLGDTDERLLTERVADSDWKLTPAE</sequence>
<dbReference type="EMBL" id="JBHSQH010000001">
    <property type="protein sequence ID" value="MFC5972804.1"/>
    <property type="molecule type" value="Genomic_DNA"/>
</dbReference>
<proteinExistence type="predicted"/>
<dbReference type="RefSeq" id="WP_247416644.1">
    <property type="nucleotide sequence ID" value="NZ_JALLGW010000001.1"/>
</dbReference>
<organism evidence="1 2">
    <name type="scientific">Halomarina salina</name>
    <dbReference type="NCBI Taxonomy" id="1872699"/>
    <lineage>
        <taxon>Archaea</taxon>
        <taxon>Methanobacteriati</taxon>
        <taxon>Methanobacteriota</taxon>
        <taxon>Stenosarchaea group</taxon>
        <taxon>Halobacteria</taxon>
        <taxon>Halobacteriales</taxon>
        <taxon>Natronomonadaceae</taxon>
        <taxon>Halomarina</taxon>
    </lineage>
</organism>
<dbReference type="Proteomes" id="UP001596099">
    <property type="component" value="Unassembled WGS sequence"/>
</dbReference>
<gene>
    <name evidence="1" type="ORF">ACFPYI_15815</name>
</gene>